<keyword evidence="2" id="KW-0560">Oxidoreductase</keyword>
<dbReference type="CDD" id="cd05311">
    <property type="entry name" value="NAD_bind_2_malic_enz"/>
    <property type="match status" value="1"/>
</dbReference>
<dbReference type="PIRSF" id="PIRSF000106">
    <property type="entry name" value="ME"/>
    <property type="match status" value="1"/>
</dbReference>
<dbReference type="InterPro" id="IPR045213">
    <property type="entry name" value="Malic_NAD-bd_bact_type"/>
</dbReference>
<dbReference type="Pfam" id="PF03949">
    <property type="entry name" value="Malic_M"/>
    <property type="match status" value="1"/>
</dbReference>
<dbReference type="SUPFAM" id="SSF51735">
    <property type="entry name" value="NAD(P)-binding Rossmann-fold domains"/>
    <property type="match status" value="1"/>
</dbReference>
<dbReference type="PANTHER" id="PTHR43237:SF4">
    <property type="entry name" value="NADP-DEPENDENT MALIC ENZYME"/>
    <property type="match status" value="1"/>
</dbReference>
<reference evidence="5 6" key="3">
    <citation type="submission" date="2021-02" db="EMBL/GenBank/DDBJ databases">
        <authorList>
            <person name="Merkel A.Y."/>
        </authorList>
    </citation>
    <scope>NUCLEOTIDE SEQUENCE [LARGE SCALE GENOMIC DNA]</scope>
    <source>
        <strain evidence="5 6">T05b</strain>
    </source>
</reference>
<evidence type="ECO:0000256" key="1">
    <source>
        <dbReference type="ARBA" id="ARBA00008785"/>
    </source>
</evidence>
<accession>A0ABS2WSB0</accession>
<dbReference type="EMBL" id="JAFHKK010000012">
    <property type="protein sequence ID" value="MBN2964490.1"/>
    <property type="molecule type" value="Genomic_DNA"/>
</dbReference>
<organism evidence="5 6">
    <name type="scientific">Sulfurospirillum tamanense</name>
    <dbReference type="NCBI Taxonomy" id="2813362"/>
    <lineage>
        <taxon>Bacteria</taxon>
        <taxon>Pseudomonadati</taxon>
        <taxon>Campylobacterota</taxon>
        <taxon>Epsilonproteobacteria</taxon>
        <taxon>Campylobacterales</taxon>
        <taxon>Sulfurospirillaceae</taxon>
        <taxon>Sulfurospirillum</taxon>
    </lineage>
</organism>
<name>A0ABS2WSB0_9BACT</name>
<dbReference type="InterPro" id="IPR046346">
    <property type="entry name" value="Aminoacid_DH-like_N_sf"/>
</dbReference>
<dbReference type="InterPro" id="IPR012302">
    <property type="entry name" value="Malic_NAD-bd"/>
</dbReference>
<proteinExistence type="inferred from homology"/>
<dbReference type="InterPro" id="IPR037062">
    <property type="entry name" value="Malic_N_dom_sf"/>
</dbReference>
<dbReference type="InterPro" id="IPR051674">
    <property type="entry name" value="Malate_Decarboxylase"/>
</dbReference>
<dbReference type="InterPro" id="IPR001891">
    <property type="entry name" value="Malic_OxRdtase"/>
</dbReference>
<comment type="similarity">
    <text evidence="1">Belongs to the malic enzymes family.</text>
</comment>
<dbReference type="SMART" id="SM00919">
    <property type="entry name" value="Malic_M"/>
    <property type="match status" value="1"/>
</dbReference>
<comment type="caution">
    <text evidence="5">The sequence shown here is derived from an EMBL/GenBank/DDBJ whole genome shotgun (WGS) entry which is preliminary data.</text>
</comment>
<sequence>MSKTGKVEREEALEYHLGGKIGIEVTKPCVTQRDLSTAYSPGVAFPCLEIERDPKLAYEYTGKGNLVGVISDGTAVLGLGDIGALASKPVMEGKAVLFKKFAGVNAYDIEINEKDPDKFVDICVAISETFGGINLEDISGPRCFEIEQKLQERVNIPVMHDDQHGTAIISSAGLLNALEITGKKIEAIKIVVIGAGAAGVACAKMYKAMGAKNVIVLDSKGVINHKREGLDRVKQELVTQTDEETLEEAMKGADMVLGLSKAGILTPEMIGSMNADPIIFACANPTPEILPEEVAAVRSDAIMGTGRSDYPNQINNVLGFPFIFRGALDVRASKITESMKLAAAKALAALAKEDVPESIKKTYGREEMSFGRDYVIPTPFDKRVYVWVSAAVAQAAWEHKVANVESFDVEKYKEELEARI</sequence>
<dbReference type="Gene3D" id="3.40.50.10380">
    <property type="entry name" value="Malic enzyme, N-terminal domain"/>
    <property type="match status" value="1"/>
</dbReference>
<evidence type="ECO:0000256" key="2">
    <source>
        <dbReference type="ARBA" id="ARBA00023002"/>
    </source>
</evidence>
<reference evidence="5 6" key="2">
    <citation type="submission" date="2021-02" db="EMBL/GenBank/DDBJ databases">
        <title>Sulfurospirillum tamanensis sp. nov.</title>
        <authorList>
            <person name="Frolova A."/>
            <person name="Merkel A."/>
            <person name="Slobodkin A."/>
        </authorList>
    </citation>
    <scope>NUCLEOTIDE SEQUENCE [LARGE SCALE GENOMIC DNA]</scope>
    <source>
        <strain evidence="5 6">T05b</strain>
    </source>
</reference>
<evidence type="ECO:0000259" key="3">
    <source>
        <dbReference type="SMART" id="SM00919"/>
    </source>
</evidence>
<dbReference type="InterPro" id="IPR036291">
    <property type="entry name" value="NAD(P)-bd_dom_sf"/>
</dbReference>
<dbReference type="Gene3D" id="3.40.50.720">
    <property type="entry name" value="NAD(P)-binding Rossmann-like Domain"/>
    <property type="match status" value="1"/>
</dbReference>
<keyword evidence="6" id="KW-1185">Reference proteome</keyword>
<dbReference type="SMART" id="SM01274">
    <property type="entry name" value="malic"/>
    <property type="match status" value="1"/>
</dbReference>
<feature type="domain" description="Malic enzyme N-terminal" evidence="4">
    <location>
        <begin position="18"/>
        <end position="151"/>
    </location>
</feature>
<dbReference type="PANTHER" id="PTHR43237">
    <property type="entry name" value="NADP-DEPENDENT MALIC ENZYME"/>
    <property type="match status" value="1"/>
</dbReference>
<evidence type="ECO:0000313" key="6">
    <source>
        <dbReference type="Proteomes" id="UP000703590"/>
    </source>
</evidence>
<dbReference type="RefSeq" id="WP_205459040.1">
    <property type="nucleotide sequence ID" value="NZ_JAFHKK010000012.1"/>
</dbReference>
<dbReference type="Proteomes" id="UP000703590">
    <property type="component" value="Unassembled WGS sequence"/>
</dbReference>
<dbReference type="SUPFAM" id="SSF53223">
    <property type="entry name" value="Aminoacid dehydrogenase-like, N-terminal domain"/>
    <property type="match status" value="1"/>
</dbReference>
<evidence type="ECO:0000259" key="4">
    <source>
        <dbReference type="SMART" id="SM01274"/>
    </source>
</evidence>
<dbReference type="InterPro" id="IPR012301">
    <property type="entry name" value="Malic_N_dom"/>
</dbReference>
<feature type="domain" description="Malic enzyme NAD-binding" evidence="3">
    <location>
        <begin position="163"/>
        <end position="397"/>
    </location>
</feature>
<gene>
    <name evidence="5" type="ORF">JWV37_06840</name>
</gene>
<evidence type="ECO:0000313" key="5">
    <source>
        <dbReference type="EMBL" id="MBN2964490.1"/>
    </source>
</evidence>
<dbReference type="Pfam" id="PF00390">
    <property type="entry name" value="malic"/>
    <property type="match status" value="1"/>
</dbReference>
<reference evidence="6" key="1">
    <citation type="submission" date="2021-02" db="EMBL/GenBank/DDBJ databases">
        <title>Sulfurospirillum tamanensis sp. nov.</title>
        <authorList>
            <person name="Merkel A.Y."/>
        </authorList>
    </citation>
    <scope>NUCLEOTIDE SEQUENCE [LARGE SCALE GENOMIC DNA]</scope>
    <source>
        <strain evidence="6">T05b</strain>
    </source>
</reference>
<protein>
    <submittedName>
        <fullName evidence="5">Malate dehydrogenase</fullName>
    </submittedName>
</protein>